<sequence length="310" mass="35860">MIIERYNKDKKDLWDDFIVNAKNGIFMFKRDYIDYHADRFLDHSLMIFEEEKLISLIPANTIDGIFYTHQGLTFGGFVIDNKMKSDQMLEVFSCVKKYLLQNNFNKLVYKALPHIYHKYPSEEDLYALFVNNALLCRVDITTTIKLGNKIPFSELRKRGAKKAIKNGIKIGINDDYISYMRLLTCILQEKYKKNPVHSCEEILLLASSFPENIKLFTAEKDGKILAGTIVFEYDSIVHCQYIASSNEGKDLGALDAIFSYLINDFYSNKQYFDFGISTENNGLYLNSSLISQKEGFGGRTIAHYFFELQL</sequence>
<reference evidence="2 3" key="1">
    <citation type="submission" date="2015-02" db="EMBL/GenBank/DDBJ databases">
        <title>Single cell genomics of a rare environmental alphaproteobacterium provides unique insights into Rickettsiaceae evolution.</title>
        <authorList>
            <person name="Martijn J."/>
            <person name="Schulz F."/>
            <person name="Zaremba-Niedzwiedzka K."/>
            <person name="Viklund J."/>
            <person name="Stepanauskas R."/>
            <person name="Andersson S.G.E."/>
            <person name="Horn M."/>
            <person name="Guy L."/>
            <person name="Ettema T.J.G."/>
        </authorList>
    </citation>
    <scope>NUCLEOTIDE SEQUENCE [LARGE SCALE GENOMIC DNA]</scope>
    <source>
        <strain evidence="2 3">SCGC AAA041-L04</strain>
    </source>
</reference>
<dbReference type="PATRIC" id="fig|1607817.3.peg.281"/>
<accession>A0A0F5MPW0</accession>
<protein>
    <submittedName>
        <fullName evidence="2">Uncharacterized protein</fullName>
    </submittedName>
</protein>
<dbReference type="EMBL" id="JYHA01000070">
    <property type="protein sequence ID" value="KKB96483.1"/>
    <property type="molecule type" value="Genomic_DNA"/>
</dbReference>
<dbReference type="AlphaFoldDB" id="A0A0F5MPW0"/>
<evidence type="ECO:0000313" key="3">
    <source>
        <dbReference type="Proteomes" id="UP000033358"/>
    </source>
</evidence>
<dbReference type="EMBL" id="JYHA01000040">
    <property type="protein sequence ID" value="KKB96624.1"/>
    <property type="molecule type" value="Genomic_DNA"/>
</dbReference>
<keyword evidence="3" id="KW-1185">Reference proteome</keyword>
<organism evidence="2 3">
    <name type="scientific">Candidatus Arcanibacter lacustris</name>
    <dbReference type="NCBI Taxonomy" id="1607817"/>
    <lineage>
        <taxon>Bacteria</taxon>
        <taxon>Pseudomonadati</taxon>
        <taxon>Pseudomonadota</taxon>
        <taxon>Alphaproteobacteria</taxon>
        <taxon>Rickettsiales</taxon>
        <taxon>Candidatus Arcanibacter</taxon>
    </lineage>
</organism>
<evidence type="ECO:0000313" key="2">
    <source>
        <dbReference type="EMBL" id="KKB96624.1"/>
    </source>
</evidence>
<evidence type="ECO:0000313" key="1">
    <source>
        <dbReference type="EMBL" id="KKB96483.1"/>
    </source>
</evidence>
<proteinExistence type="predicted"/>
<gene>
    <name evidence="2" type="ORF">SZ25_00280</name>
    <name evidence="1" type="ORF">SZ25_00425</name>
</gene>
<comment type="caution">
    <text evidence="2">The sequence shown here is derived from an EMBL/GenBank/DDBJ whole genome shotgun (WGS) entry which is preliminary data.</text>
</comment>
<dbReference type="Gene3D" id="3.40.630.30">
    <property type="match status" value="1"/>
</dbReference>
<dbReference type="Proteomes" id="UP000033358">
    <property type="component" value="Unassembled WGS sequence"/>
</dbReference>
<dbReference type="InterPro" id="IPR016181">
    <property type="entry name" value="Acyl_CoA_acyltransferase"/>
</dbReference>
<name>A0A0F5MPW0_9RICK</name>
<dbReference type="SUPFAM" id="SSF55729">
    <property type="entry name" value="Acyl-CoA N-acyltransferases (Nat)"/>
    <property type="match status" value="1"/>
</dbReference>